<gene>
    <name evidence="3" type="ORF">DFH07DRAFT_772593</name>
</gene>
<dbReference type="AlphaFoldDB" id="A0AAD7J6D5"/>
<name>A0AAD7J6D5_9AGAR</name>
<protein>
    <submittedName>
        <fullName evidence="3">Uncharacterized protein</fullName>
    </submittedName>
</protein>
<comment type="caution">
    <text evidence="3">The sequence shown here is derived from an EMBL/GenBank/DDBJ whole genome shotgun (WGS) entry which is preliminary data.</text>
</comment>
<evidence type="ECO:0000256" key="2">
    <source>
        <dbReference type="SAM" id="Phobius"/>
    </source>
</evidence>
<evidence type="ECO:0000313" key="4">
    <source>
        <dbReference type="Proteomes" id="UP001215280"/>
    </source>
</evidence>
<dbReference type="Proteomes" id="UP001215280">
    <property type="component" value="Unassembled WGS sequence"/>
</dbReference>
<reference evidence="3" key="1">
    <citation type="submission" date="2023-03" db="EMBL/GenBank/DDBJ databases">
        <title>Massive genome expansion in bonnet fungi (Mycena s.s.) driven by repeated elements and novel gene families across ecological guilds.</title>
        <authorList>
            <consortium name="Lawrence Berkeley National Laboratory"/>
            <person name="Harder C.B."/>
            <person name="Miyauchi S."/>
            <person name="Viragh M."/>
            <person name="Kuo A."/>
            <person name="Thoen E."/>
            <person name="Andreopoulos B."/>
            <person name="Lu D."/>
            <person name="Skrede I."/>
            <person name="Drula E."/>
            <person name="Henrissat B."/>
            <person name="Morin E."/>
            <person name="Kohler A."/>
            <person name="Barry K."/>
            <person name="LaButti K."/>
            <person name="Morin E."/>
            <person name="Salamov A."/>
            <person name="Lipzen A."/>
            <person name="Mereny Z."/>
            <person name="Hegedus B."/>
            <person name="Baldrian P."/>
            <person name="Stursova M."/>
            <person name="Weitz H."/>
            <person name="Taylor A."/>
            <person name="Grigoriev I.V."/>
            <person name="Nagy L.G."/>
            <person name="Martin F."/>
            <person name="Kauserud H."/>
        </authorList>
    </citation>
    <scope>NUCLEOTIDE SEQUENCE</scope>
    <source>
        <strain evidence="3">CBHHK188m</strain>
    </source>
</reference>
<sequence>MPVILNGPSGSVTIAGLTSSTQVHHFLIGSLSILGFLVMSYIVLLSVPRLARWGPLKKSGVSIEIAKPRVRLTQLAAAYLRPNVSLLESPFTPRPNVGPVTTPPKAHTMRDVYRYPGNCWNGEHTTGPKASSSPKVKTRSIYRHQVSAIAREVVQQVDSLQPAATAFSPQELMALWESTVHMHEVADDVVGTHPDALPLAERLAPVAPQSFPWVSSSGVGADFKFGLVHTIDTAPASTPAPVPPAPAPASASPVQTQLPPSTSSDFHTVYHTKWGKVTHTLALPLRGNKIQPQRAPFVLSTKHNVTTNAVFSKTSPFYTPSAAGKENVGYPSMEDVCALV</sequence>
<feature type="transmembrane region" description="Helical" evidence="2">
    <location>
        <begin position="26"/>
        <end position="47"/>
    </location>
</feature>
<evidence type="ECO:0000313" key="3">
    <source>
        <dbReference type="EMBL" id="KAJ7758119.1"/>
    </source>
</evidence>
<evidence type="ECO:0000256" key="1">
    <source>
        <dbReference type="SAM" id="MobiDB-lite"/>
    </source>
</evidence>
<keyword evidence="4" id="KW-1185">Reference proteome</keyword>
<proteinExistence type="predicted"/>
<feature type="region of interest" description="Disordered" evidence="1">
    <location>
        <begin position="236"/>
        <end position="262"/>
    </location>
</feature>
<accession>A0AAD7J6D5</accession>
<organism evidence="3 4">
    <name type="scientific">Mycena maculata</name>
    <dbReference type="NCBI Taxonomy" id="230809"/>
    <lineage>
        <taxon>Eukaryota</taxon>
        <taxon>Fungi</taxon>
        <taxon>Dikarya</taxon>
        <taxon>Basidiomycota</taxon>
        <taxon>Agaricomycotina</taxon>
        <taxon>Agaricomycetes</taxon>
        <taxon>Agaricomycetidae</taxon>
        <taxon>Agaricales</taxon>
        <taxon>Marasmiineae</taxon>
        <taxon>Mycenaceae</taxon>
        <taxon>Mycena</taxon>
    </lineage>
</organism>
<keyword evidence="2" id="KW-0472">Membrane</keyword>
<feature type="compositionally biased region" description="Pro residues" evidence="1">
    <location>
        <begin position="238"/>
        <end position="247"/>
    </location>
</feature>
<dbReference type="EMBL" id="JARJLG010000056">
    <property type="protein sequence ID" value="KAJ7758119.1"/>
    <property type="molecule type" value="Genomic_DNA"/>
</dbReference>
<keyword evidence="2" id="KW-0812">Transmembrane</keyword>
<keyword evidence="2" id="KW-1133">Transmembrane helix</keyword>